<proteinExistence type="predicted"/>
<reference evidence="1 2" key="1">
    <citation type="journal article" date="2018" name="Mol. Biol. Evol.">
        <title>Analysis of the draft genome of the red seaweed Gracilariopsis chorda provides insights into genome size evolution in Rhodophyta.</title>
        <authorList>
            <person name="Lee J."/>
            <person name="Yang E.C."/>
            <person name="Graf L."/>
            <person name="Yang J.H."/>
            <person name="Qiu H."/>
            <person name="Zel Zion U."/>
            <person name="Chan C.X."/>
            <person name="Stephens T.G."/>
            <person name="Weber A.P.M."/>
            <person name="Boo G.H."/>
            <person name="Boo S.M."/>
            <person name="Kim K.M."/>
            <person name="Shin Y."/>
            <person name="Jung M."/>
            <person name="Lee S.J."/>
            <person name="Yim H.S."/>
            <person name="Lee J.H."/>
            <person name="Bhattacharya D."/>
            <person name="Yoon H.S."/>
        </authorList>
    </citation>
    <scope>NUCLEOTIDE SEQUENCE [LARGE SCALE GENOMIC DNA]</scope>
    <source>
        <strain evidence="1 2">SKKU-2015</strain>
        <tissue evidence="1">Whole body</tissue>
    </source>
</reference>
<accession>A0A2V3J616</accession>
<sequence>MSLSYSTEEDVVLLQSILKCRAHLKIDKTGEIHPIKHGIPKAAMVEVAVQYWSALKRPNRFPRRSNKALQHHFCRILYKYGIGELLAESGTEENSALRIRLLGKILRDREGLNDRKRRRHWRNALQSSEGEKSSLSCETARKRLCIATESFESPGDLMDRRDALCLSESSVLGNESEYNTDDGQQPIQRMHAKTEPKVEQEIVEDNTKAVRSTCFDLLVQVIQNGEERRRKLEEHYMHIDNVLLNATEVEAANTKPKAGGRDEVLRMEFMKTLLAKRELELREKELELREKEKMWSLLEKMLS</sequence>
<protein>
    <submittedName>
        <fullName evidence="1">Uncharacterized protein</fullName>
    </submittedName>
</protein>
<gene>
    <name evidence="1" type="ORF">BWQ96_00009</name>
</gene>
<dbReference type="Proteomes" id="UP000247409">
    <property type="component" value="Unassembled WGS sequence"/>
</dbReference>
<keyword evidence="2" id="KW-1185">Reference proteome</keyword>
<dbReference type="AlphaFoldDB" id="A0A2V3J616"/>
<name>A0A2V3J616_9FLOR</name>
<evidence type="ECO:0000313" key="1">
    <source>
        <dbReference type="EMBL" id="PXF49849.1"/>
    </source>
</evidence>
<organism evidence="1 2">
    <name type="scientific">Gracilariopsis chorda</name>
    <dbReference type="NCBI Taxonomy" id="448386"/>
    <lineage>
        <taxon>Eukaryota</taxon>
        <taxon>Rhodophyta</taxon>
        <taxon>Florideophyceae</taxon>
        <taxon>Rhodymeniophycidae</taxon>
        <taxon>Gracilariales</taxon>
        <taxon>Gracilariaceae</taxon>
        <taxon>Gracilariopsis</taxon>
    </lineage>
</organism>
<dbReference type="EMBL" id="NBIV01000001">
    <property type="protein sequence ID" value="PXF49849.1"/>
    <property type="molecule type" value="Genomic_DNA"/>
</dbReference>
<dbReference type="OrthoDB" id="10593377at2759"/>
<evidence type="ECO:0000313" key="2">
    <source>
        <dbReference type="Proteomes" id="UP000247409"/>
    </source>
</evidence>
<comment type="caution">
    <text evidence="1">The sequence shown here is derived from an EMBL/GenBank/DDBJ whole genome shotgun (WGS) entry which is preliminary data.</text>
</comment>